<feature type="transmembrane region" description="Helical" evidence="1">
    <location>
        <begin position="54"/>
        <end position="73"/>
    </location>
</feature>
<keyword evidence="3" id="KW-1185">Reference proteome</keyword>
<organism evidence="2 3">
    <name type="scientific">Suillus placidus</name>
    <dbReference type="NCBI Taxonomy" id="48579"/>
    <lineage>
        <taxon>Eukaryota</taxon>
        <taxon>Fungi</taxon>
        <taxon>Dikarya</taxon>
        <taxon>Basidiomycota</taxon>
        <taxon>Agaricomycotina</taxon>
        <taxon>Agaricomycetes</taxon>
        <taxon>Agaricomycetidae</taxon>
        <taxon>Boletales</taxon>
        <taxon>Suillineae</taxon>
        <taxon>Suillaceae</taxon>
        <taxon>Suillus</taxon>
    </lineage>
</organism>
<accession>A0A9P6ZKF7</accession>
<reference evidence="2" key="1">
    <citation type="journal article" date="2020" name="New Phytol.">
        <title>Comparative genomics reveals dynamic genome evolution in host specialist ectomycorrhizal fungi.</title>
        <authorList>
            <person name="Lofgren L.A."/>
            <person name="Nguyen N.H."/>
            <person name="Vilgalys R."/>
            <person name="Ruytinx J."/>
            <person name="Liao H.L."/>
            <person name="Branco S."/>
            <person name="Kuo A."/>
            <person name="LaButti K."/>
            <person name="Lipzen A."/>
            <person name="Andreopoulos W."/>
            <person name="Pangilinan J."/>
            <person name="Riley R."/>
            <person name="Hundley H."/>
            <person name="Na H."/>
            <person name="Barry K."/>
            <person name="Grigoriev I.V."/>
            <person name="Stajich J.E."/>
            <person name="Kennedy P.G."/>
        </authorList>
    </citation>
    <scope>NUCLEOTIDE SEQUENCE</scope>
    <source>
        <strain evidence="2">DOB743</strain>
    </source>
</reference>
<keyword evidence="1" id="KW-0812">Transmembrane</keyword>
<name>A0A9P6ZKF7_9AGAM</name>
<protein>
    <submittedName>
        <fullName evidence="2">Uncharacterized protein</fullName>
    </submittedName>
</protein>
<dbReference type="AlphaFoldDB" id="A0A9P6ZKF7"/>
<keyword evidence="1" id="KW-1133">Transmembrane helix</keyword>
<proteinExistence type="predicted"/>
<evidence type="ECO:0000313" key="3">
    <source>
        <dbReference type="Proteomes" id="UP000714275"/>
    </source>
</evidence>
<sequence length="187" mass="20457">MGDDELDSELDSTNRRARRWQLAGLDRLNMGILLFVTVVLFRRQSSKSVLLMKFNLLFLGSMSCLSFSSTMAFDDLPSSSGIPSGHDSLSTRLVVTVEPVIVDNDLPLSTTFPPPTFPCSRQKRPSTTFPQGMTLSPLGSAVVTVEPVIVDVDLPLSTTFPRPSTTFPPPTTFLQGMTVHTVMPSLH</sequence>
<dbReference type="Proteomes" id="UP000714275">
    <property type="component" value="Unassembled WGS sequence"/>
</dbReference>
<comment type="caution">
    <text evidence="2">The sequence shown here is derived from an EMBL/GenBank/DDBJ whole genome shotgun (WGS) entry which is preliminary data.</text>
</comment>
<keyword evidence="1" id="KW-0472">Membrane</keyword>
<evidence type="ECO:0000256" key="1">
    <source>
        <dbReference type="SAM" id="Phobius"/>
    </source>
</evidence>
<dbReference type="EMBL" id="JABBWD010000068">
    <property type="protein sequence ID" value="KAG1769974.1"/>
    <property type="molecule type" value="Genomic_DNA"/>
</dbReference>
<feature type="transmembrane region" description="Helical" evidence="1">
    <location>
        <begin position="20"/>
        <end position="42"/>
    </location>
</feature>
<gene>
    <name evidence="2" type="ORF">EV702DRAFT_1049527</name>
</gene>
<evidence type="ECO:0000313" key="2">
    <source>
        <dbReference type="EMBL" id="KAG1769974.1"/>
    </source>
</evidence>